<dbReference type="EMBL" id="FN596264">
    <property type="protein sequence ID" value="CBI35489.3"/>
    <property type="molecule type" value="Genomic_DNA"/>
</dbReference>
<dbReference type="HOGENOM" id="CLU_1753030_0_0_1"/>
<organism evidence="1 2">
    <name type="scientific">Vitis vinifera</name>
    <name type="common">Grape</name>
    <dbReference type="NCBI Taxonomy" id="29760"/>
    <lineage>
        <taxon>Eukaryota</taxon>
        <taxon>Viridiplantae</taxon>
        <taxon>Streptophyta</taxon>
        <taxon>Embryophyta</taxon>
        <taxon>Tracheophyta</taxon>
        <taxon>Spermatophyta</taxon>
        <taxon>Magnoliopsida</taxon>
        <taxon>eudicotyledons</taxon>
        <taxon>Gunneridae</taxon>
        <taxon>Pentapetalae</taxon>
        <taxon>rosids</taxon>
        <taxon>Vitales</taxon>
        <taxon>Vitaceae</taxon>
        <taxon>Viteae</taxon>
        <taxon>Vitis</taxon>
    </lineage>
</organism>
<evidence type="ECO:0000313" key="1">
    <source>
        <dbReference type="EMBL" id="CBI35489.3"/>
    </source>
</evidence>
<proteinExistence type="predicted"/>
<dbReference type="InParanoid" id="D7TYB4"/>
<sequence length="149" mass="17751">MEFRAIAQEWEDLLSPRRHRAHNHSYVEIQIKLCKGIIRKIIDLNDDLSIWMYKIDECLKRDVFQFLLYSLSSTVGAHLIQSREFLYGVYIMQYGNVVEYIWMHCTVRRNVVIELHCHQLSFHSIASVELLVLRGIDPMKVLNMYFNCD</sequence>
<protein>
    <submittedName>
        <fullName evidence="1">Uncharacterized protein</fullName>
    </submittedName>
</protein>
<reference evidence="2" key="1">
    <citation type="journal article" date="2007" name="Nature">
        <title>The grapevine genome sequence suggests ancestral hexaploidization in major angiosperm phyla.</title>
        <authorList>
            <consortium name="The French-Italian Public Consortium for Grapevine Genome Characterization."/>
            <person name="Jaillon O."/>
            <person name="Aury J.-M."/>
            <person name="Noel B."/>
            <person name="Policriti A."/>
            <person name="Clepet C."/>
            <person name="Casagrande A."/>
            <person name="Choisne N."/>
            <person name="Aubourg S."/>
            <person name="Vitulo N."/>
            <person name="Jubin C."/>
            <person name="Vezzi A."/>
            <person name="Legeai F."/>
            <person name="Hugueney P."/>
            <person name="Dasilva C."/>
            <person name="Horner D."/>
            <person name="Mica E."/>
            <person name="Jublot D."/>
            <person name="Poulain J."/>
            <person name="Bruyere C."/>
            <person name="Billault A."/>
            <person name="Segurens B."/>
            <person name="Gouyvenoux M."/>
            <person name="Ugarte E."/>
            <person name="Cattonaro F."/>
            <person name="Anthouard V."/>
            <person name="Vico V."/>
            <person name="Del Fabbro C."/>
            <person name="Alaux M."/>
            <person name="Di Gaspero G."/>
            <person name="Dumas V."/>
            <person name="Felice N."/>
            <person name="Paillard S."/>
            <person name="Juman I."/>
            <person name="Moroldo M."/>
            <person name="Scalabrin S."/>
            <person name="Canaguier A."/>
            <person name="Le Clainche I."/>
            <person name="Malacrida G."/>
            <person name="Durand E."/>
            <person name="Pesole G."/>
            <person name="Laucou V."/>
            <person name="Chatelet P."/>
            <person name="Merdinoglu D."/>
            <person name="Delledonne M."/>
            <person name="Pezzotti M."/>
            <person name="Lecharny A."/>
            <person name="Scarpelli C."/>
            <person name="Artiguenave F."/>
            <person name="Pe M.E."/>
            <person name="Valle G."/>
            <person name="Morgante M."/>
            <person name="Caboche M."/>
            <person name="Adam-Blondon A.-F."/>
            <person name="Weissenbach J."/>
            <person name="Quetier F."/>
            <person name="Wincker P."/>
        </authorList>
    </citation>
    <scope>NUCLEOTIDE SEQUENCE [LARGE SCALE GENOMIC DNA]</scope>
    <source>
        <strain evidence="2">cv. Pinot noir / PN40024</strain>
    </source>
</reference>
<dbReference type="AlphaFoldDB" id="D7TYB4"/>
<dbReference type="Proteomes" id="UP000009183">
    <property type="component" value="Chromosome 18"/>
</dbReference>
<keyword evidence="2" id="KW-1185">Reference proteome</keyword>
<name>D7TYB4_VITVI</name>
<evidence type="ECO:0000313" key="2">
    <source>
        <dbReference type="Proteomes" id="UP000009183"/>
    </source>
</evidence>
<gene>
    <name evidence="1" type="ordered locus">VIT_18s0166g00070</name>
</gene>
<accession>D7TYB4</accession>
<dbReference type="PaxDb" id="29760-VIT_18s0166g00070.t01"/>